<name>A0A914DGX3_9BILA</name>
<dbReference type="Proteomes" id="UP000887540">
    <property type="component" value="Unplaced"/>
</dbReference>
<dbReference type="WBParaSite" id="ACRNAN_scaffold2571.g11800.t1">
    <property type="protein sequence ID" value="ACRNAN_scaffold2571.g11800.t1"/>
    <property type="gene ID" value="ACRNAN_scaffold2571.g11800"/>
</dbReference>
<evidence type="ECO:0000313" key="2">
    <source>
        <dbReference type="WBParaSite" id="ACRNAN_scaffold2571.g11800.t1"/>
    </source>
</evidence>
<proteinExistence type="predicted"/>
<reference evidence="2" key="1">
    <citation type="submission" date="2022-11" db="UniProtKB">
        <authorList>
            <consortium name="WormBaseParasite"/>
        </authorList>
    </citation>
    <scope>IDENTIFICATION</scope>
</reference>
<keyword evidence="1" id="KW-1185">Reference proteome</keyword>
<sequence>MTGDAQSDTTYTNSNQNLTQLLAELGSFYTQYQNALPCTYTYTITTTCANNNVPYHPNDNNNNPALKSVIVFTQIGSTICIDPNSVLNSLLQALGNNYNQYQNQIQITPSTNPNAACQYTFTITSNQCSAIYTALTATAPAGFTVQGLTSCGNNNNNNNPINPNPTGTVVFTQISLSTTPTCPNSAATLSSLTQILGNNYNQYQNQIQITPSINPNAACQYTFVITSNQCNSIYTALTGITIAGFTIQGTSPCH</sequence>
<dbReference type="AlphaFoldDB" id="A0A914DGX3"/>
<protein>
    <submittedName>
        <fullName evidence="2">Uncharacterized protein</fullName>
    </submittedName>
</protein>
<organism evidence="1 2">
    <name type="scientific">Acrobeloides nanus</name>
    <dbReference type="NCBI Taxonomy" id="290746"/>
    <lineage>
        <taxon>Eukaryota</taxon>
        <taxon>Metazoa</taxon>
        <taxon>Ecdysozoa</taxon>
        <taxon>Nematoda</taxon>
        <taxon>Chromadorea</taxon>
        <taxon>Rhabditida</taxon>
        <taxon>Tylenchina</taxon>
        <taxon>Cephalobomorpha</taxon>
        <taxon>Cephaloboidea</taxon>
        <taxon>Cephalobidae</taxon>
        <taxon>Acrobeloides</taxon>
    </lineage>
</organism>
<evidence type="ECO:0000313" key="1">
    <source>
        <dbReference type="Proteomes" id="UP000887540"/>
    </source>
</evidence>
<accession>A0A914DGX3</accession>